<keyword evidence="4 5" id="KW-0472">Membrane</keyword>
<name>A0AAD5VQ13_9AGAR</name>
<feature type="transmembrane region" description="Helical" evidence="5">
    <location>
        <begin position="195"/>
        <end position="215"/>
    </location>
</feature>
<keyword evidence="7" id="KW-1185">Reference proteome</keyword>
<dbReference type="GO" id="GO:0005886">
    <property type="term" value="C:plasma membrane"/>
    <property type="evidence" value="ECO:0007669"/>
    <property type="project" value="TreeGrafter"/>
</dbReference>
<dbReference type="PANTHER" id="PTHR23502:SF64">
    <property type="entry name" value="TRANSPORTER, PUTATIVE (AFU_ORTHOLOGUE AFUA_3G11760)-RELATED"/>
    <property type="match status" value="1"/>
</dbReference>
<feature type="transmembrane region" description="Helical" evidence="5">
    <location>
        <begin position="347"/>
        <end position="365"/>
    </location>
</feature>
<evidence type="ECO:0000256" key="5">
    <source>
        <dbReference type="SAM" id="Phobius"/>
    </source>
</evidence>
<gene>
    <name evidence="6" type="ORF">NP233_g7879</name>
</gene>
<feature type="transmembrane region" description="Helical" evidence="5">
    <location>
        <begin position="34"/>
        <end position="57"/>
    </location>
</feature>
<evidence type="ECO:0000313" key="7">
    <source>
        <dbReference type="Proteomes" id="UP001213000"/>
    </source>
</evidence>
<dbReference type="Proteomes" id="UP001213000">
    <property type="component" value="Unassembled WGS sequence"/>
</dbReference>
<comment type="subcellular location">
    <subcellularLocation>
        <location evidence="1">Membrane</location>
        <topology evidence="1">Multi-pass membrane protein</topology>
    </subcellularLocation>
</comment>
<feature type="transmembrane region" description="Helical" evidence="5">
    <location>
        <begin position="371"/>
        <end position="390"/>
    </location>
</feature>
<dbReference type="Pfam" id="PF07690">
    <property type="entry name" value="MFS_1"/>
    <property type="match status" value="1"/>
</dbReference>
<proteinExistence type="predicted"/>
<feature type="transmembrane region" description="Helical" evidence="5">
    <location>
        <begin position="69"/>
        <end position="89"/>
    </location>
</feature>
<feature type="transmembrane region" description="Helical" evidence="5">
    <location>
        <begin position="159"/>
        <end position="175"/>
    </location>
</feature>
<keyword evidence="2 5" id="KW-0812">Transmembrane</keyword>
<evidence type="ECO:0000256" key="4">
    <source>
        <dbReference type="ARBA" id="ARBA00023136"/>
    </source>
</evidence>
<dbReference type="Gene3D" id="1.20.1250.20">
    <property type="entry name" value="MFS general substrate transporter like domains"/>
    <property type="match status" value="1"/>
</dbReference>
<dbReference type="Gene3D" id="1.20.1720.10">
    <property type="entry name" value="Multidrug resistance protein D"/>
    <property type="match status" value="1"/>
</dbReference>
<sequence length="408" mass="44168">MISEESPLLLSSQSPASNDPDLVYQRFTPFHKKVLVAIVSWCGLLPLFISGTFYPSIPQIARDLNSTGELVSFTVSISVLSTSIGALAASSYATFYGRRRVYLALQPLSVIGSFGVASARSMRELLFWRVWQCAGASPGLAVGAAVIGDIYKLEERGTAMGWFLGVSLLIMRLGGRCKYALAQLDSSCLMLRKSIAGFFALLTDYVLLIPLAYTIGKRYHLDHNEALVGACFLPCGLGNIVGATTAGRLADKTIIYWKRERNGVWYPEDRLRASFVGALVLVPLSVLGCGLITQYIEGRLGLMLNLISLFLNGVGTTTVLSPIVAYSVDILQARSAEAMACNAGFRNFLLTFAIAGVMPAINNLGLVTTNLISAALAWVGFILLVLVVRYGDHLRALTKVEYSIVEND</sequence>
<evidence type="ECO:0000256" key="2">
    <source>
        <dbReference type="ARBA" id="ARBA00022692"/>
    </source>
</evidence>
<dbReference type="EMBL" id="JANIEX010000603">
    <property type="protein sequence ID" value="KAJ3565070.1"/>
    <property type="molecule type" value="Genomic_DNA"/>
</dbReference>
<keyword evidence="3 5" id="KW-1133">Transmembrane helix</keyword>
<dbReference type="SUPFAM" id="SSF103473">
    <property type="entry name" value="MFS general substrate transporter"/>
    <property type="match status" value="1"/>
</dbReference>
<feature type="transmembrane region" description="Helical" evidence="5">
    <location>
        <begin position="126"/>
        <end position="147"/>
    </location>
</feature>
<feature type="transmembrane region" description="Helical" evidence="5">
    <location>
        <begin position="271"/>
        <end position="296"/>
    </location>
</feature>
<dbReference type="InterPro" id="IPR036259">
    <property type="entry name" value="MFS_trans_sf"/>
</dbReference>
<evidence type="ECO:0000313" key="6">
    <source>
        <dbReference type="EMBL" id="KAJ3565070.1"/>
    </source>
</evidence>
<accession>A0AAD5VQ13</accession>
<evidence type="ECO:0000256" key="1">
    <source>
        <dbReference type="ARBA" id="ARBA00004141"/>
    </source>
</evidence>
<reference evidence="6" key="1">
    <citation type="submission" date="2022-07" db="EMBL/GenBank/DDBJ databases">
        <title>Genome Sequence of Leucocoprinus birnbaumii.</title>
        <authorList>
            <person name="Buettner E."/>
        </authorList>
    </citation>
    <scope>NUCLEOTIDE SEQUENCE</scope>
    <source>
        <strain evidence="6">VT141</strain>
    </source>
</reference>
<comment type="caution">
    <text evidence="6">The sequence shown here is derived from an EMBL/GenBank/DDBJ whole genome shotgun (WGS) entry which is preliminary data.</text>
</comment>
<evidence type="ECO:0000256" key="3">
    <source>
        <dbReference type="ARBA" id="ARBA00022989"/>
    </source>
</evidence>
<organism evidence="6 7">
    <name type="scientific">Leucocoprinus birnbaumii</name>
    <dbReference type="NCBI Taxonomy" id="56174"/>
    <lineage>
        <taxon>Eukaryota</taxon>
        <taxon>Fungi</taxon>
        <taxon>Dikarya</taxon>
        <taxon>Basidiomycota</taxon>
        <taxon>Agaricomycotina</taxon>
        <taxon>Agaricomycetes</taxon>
        <taxon>Agaricomycetidae</taxon>
        <taxon>Agaricales</taxon>
        <taxon>Agaricineae</taxon>
        <taxon>Agaricaceae</taxon>
        <taxon>Leucocoprinus</taxon>
    </lineage>
</organism>
<dbReference type="GO" id="GO:0022857">
    <property type="term" value="F:transmembrane transporter activity"/>
    <property type="evidence" value="ECO:0007669"/>
    <property type="project" value="InterPro"/>
</dbReference>
<feature type="transmembrane region" description="Helical" evidence="5">
    <location>
        <begin position="227"/>
        <end position="250"/>
    </location>
</feature>
<feature type="transmembrane region" description="Helical" evidence="5">
    <location>
        <begin position="302"/>
        <end position="326"/>
    </location>
</feature>
<dbReference type="AlphaFoldDB" id="A0AAD5VQ13"/>
<dbReference type="PANTHER" id="PTHR23502">
    <property type="entry name" value="MAJOR FACILITATOR SUPERFAMILY"/>
    <property type="match status" value="1"/>
</dbReference>
<evidence type="ECO:0008006" key="8">
    <source>
        <dbReference type="Google" id="ProtNLM"/>
    </source>
</evidence>
<dbReference type="InterPro" id="IPR011701">
    <property type="entry name" value="MFS"/>
</dbReference>
<protein>
    <recommendedName>
        <fullName evidence="8">MFS general substrate transporter</fullName>
    </recommendedName>
</protein>